<dbReference type="GO" id="GO:0030313">
    <property type="term" value="C:cell envelope"/>
    <property type="evidence" value="ECO:0007669"/>
    <property type="project" value="UniProtKB-SubCell"/>
</dbReference>
<dbReference type="SUPFAM" id="SSF52833">
    <property type="entry name" value="Thioredoxin-like"/>
    <property type="match status" value="1"/>
</dbReference>
<dbReference type="AlphaFoldDB" id="A0AA92T2M1"/>
<evidence type="ECO:0000256" key="5">
    <source>
        <dbReference type="SAM" id="Coils"/>
    </source>
</evidence>
<evidence type="ECO:0000256" key="3">
    <source>
        <dbReference type="ARBA" id="ARBA00023157"/>
    </source>
</evidence>
<reference evidence="7 8" key="1">
    <citation type="submission" date="2018-08" db="EMBL/GenBank/DDBJ databases">
        <title>A genome reference for cultivated species of the human gut microbiota.</title>
        <authorList>
            <person name="Zou Y."/>
            <person name="Xue W."/>
            <person name="Luo G."/>
        </authorList>
    </citation>
    <scope>NUCLEOTIDE SEQUENCE [LARGE SCALE GENOMIC DNA]</scope>
    <source>
        <strain evidence="7 8">OM06-11</strain>
    </source>
</reference>
<comment type="caution">
    <text evidence="7">The sequence shown here is derived from an EMBL/GenBank/DDBJ whole genome shotgun (WGS) entry which is preliminary data.</text>
</comment>
<dbReference type="Pfam" id="PF08534">
    <property type="entry name" value="Redoxin"/>
    <property type="match status" value="1"/>
</dbReference>
<feature type="domain" description="Thioredoxin" evidence="6">
    <location>
        <begin position="497"/>
        <end position="633"/>
    </location>
</feature>
<dbReference type="InterPro" id="IPR013766">
    <property type="entry name" value="Thioredoxin_domain"/>
</dbReference>
<dbReference type="InterPro" id="IPR050553">
    <property type="entry name" value="Thioredoxin_ResA/DsbE_sf"/>
</dbReference>
<dbReference type="Gene3D" id="3.40.30.10">
    <property type="entry name" value="Glutaredoxin"/>
    <property type="match status" value="1"/>
</dbReference>
<dbReference type="GO" id="GO:0017004">
    <property type="term" value="P:cytochrome complex assembly"/>
    <property type="evidence" value="ECO:0007669"/>
    <property type="project" value="UniProtKB-KW"/>
</dbReference>
<name>A0AA92T2M1_9BACT</name>
<dbReference type="Proteomes" id="UP000261245">
    <property type="component" value="Unassembled WGS sequence"/>
</dbReference>
<keyword evidence="3" id="KW-1015">Disulfide bond</keyword>
<dbReference type="InterPro" id="IPR013740">
    <property type="entry name" value="Redoxin"/>
</dbReference>
<dbReference type="PROSITE" id="PS51352">
    <property type="entry name" value="THIOREDOXIN_2"/>
    <property type="match status" value="1"/>
</dbReference>
<dbReference type="RefSeq" id="WP_117728611.1">
    <property type="nucleotide sequence ID" value="NZ_QRSU01000028.1"/>
</dbReference>
<gene>
    <name evidence="7" type="ORF">DXB80_10635</name>
</gene>
<dbReference type="EMBL" id="QSUC01000030">
    <property type="protein sequence ID" value="RGN06807.1"/>
    <property type="molecule type" value="Genomic_DNA"/>
</dbReference>
<evidence type="ECO:0000256" key="4">
    <source>
        <dbReference type="ARBA" id="ARBA00023284"/>
    </source>
</evidence>
<dbReference type="PANTHER" id="PTHR42852">
    <property type="entry name" value="THIOL:DISULFIDE INTERCHANGE PROTEIN DSBE"/>
    <property type="match status" value="1"/>
</dbReference>
<feature type="coiled-coil region" evidence="5">
    <location>
        <begin position="462"/>
        <end position="489"/>
    </location>
</feature>
<organism evidence="7 8">
    <name type="scientific">Segatella copri</name>
    <dbReference type="NCBI Taxonomy" id="165179"/>
    <lineage>
        <taxon>Bacteria</taxon>
        <taxon>Pseudomonadati</taxon>
        <taxon>Bacteroidota</taxon>
        <taxon>Bacteroidia</taxon>
        <taxon>Bacteroidales</taxon>
        <taxon>Prevotellaceae</taxon>
        <taxon>Segatella</taxon>
    </lineage>
</organism>
<evidence type="ECO:0000259" key="6">
    <source>
        <dbReference type="PROSITE" id="PS51352"/>
    </source>
</evidence>
<comment type="subcellular location">
    <subcellularLocation>
        <location evidence="1">Cell envelope</location>
    </subcellularLocation>
</comment>
<evidence type="ECO:0000313" key="7">
    <source>
        <dbReference type="EMBL" id="RGN06807.1"/>
    </source>
</evidence>
<accession>A0AA92T2M1</accession>
<dbReference type="CDD" id="cd02966">
    <property type="entry name" value="TlpA_like_family"/>
    <property type="match status" value="1"/>
</dbReference>
<proteinExistence type="predicted"/>
<evidence type="ECO:0000313" key="8">
    <source>
        <dbReference type="Proteomes" id="UP000261245"/>
    </source>
</evidence>
<keyword evidence="4" id="KW-0676">Redox-active center</keyword>
<keyword evidence="5" id="KW-0175">Coiled coil</keyword>
<evidence type="ECO:0000256" key="2">
    <source>
        <dbReference type="ARBA" id="ARBA00022748"/>
    </source>
</evidence>
<evidence type="ECO:0000256" key="1">
    <source>
        <dbReference type="ARBA" id="ARBA00004196"/>
    </source>
</evidence>
<dbReference type="InterPro" id="IPR036249">
    <property type="entry name" value="Thioredoxin-like_sf"/>
</dbReference>
<sequence length="633" mass="70959">MVQHKIIKRLETIVVFLMLLVATTAQAKRVVERPYFLGSNNHKLEIERVTLDKKATFLDVKIYQASGEVGIDSHASIMANGVKYDYIGSKQLPKGVFVKVPECGYVAATLRFKPMPETTTEFDFREIADNSGWNIYGVRLDGKRPQADIPQHLLQQAPDKNSKLPATDLNLGKTVVAVRLLGYKPEYKTTLDIIVDNWFSPQRMPFAHDSIGVDGTCRVSANAILPTVATIRINRMEIPFLAVPNDTTTVTIDLPTLTLAATHLFANDSEVKKFVWFEGKHAAVDTGLQSVKTMLDVYGDTFFDDICGMTPLQYRDYVQQIYERLSAAINSNAAIGSATRTLAQNILSMNYASALFGFKNNISMAPMITGKRGVPRADMRIDTLSYFKPLEQLSVLRSKDQRYYHYLSDFTSALRHQYMSADPLLDDIAIGKRLSRSFNRKCPLTEQQIAVAHDSIANDMVRELILANNDDLKSQLSAANKKMEEIKKTANISSLYLSIIDIDPKMSAQQILPTITDKYKGKAVLIDFWNTWCVPCRAAMSAIRPLKEQLHDVVYVYIADASSPVDKWGEMIKTISGVHVRLTKEQAAALAEIHKFSGIPTYFVVNKEGKITYQKTSFPGVETLREQLVSAMR</sequence>
<protein>
    <submittedName>
        <fullName evidence="7">TlpA family protein disulfide reductase</fullName>
    </submittedName>
</protein>
<dbReference type="GO" id="GO:0016491">
    <property type="term" value="F:oxidoreductase activity"/>
    <property type="evidence" value="ECO:0007669"/>
    <property type="project" value="InterPro"/>
</dbReference>
<dbReference type="PANTHER" id="PTHR42852:SF6">
    <property type="entry name" value="THIOL:DISULFIDE INTERCHANGE PROTEIN DSBE"/>
    <property type="match status" value="1"/>
</dbReference>
<keyword evidence="2" id="KW-0201">Cytochrome c-type biogenesis</keyword>